<evidence type="ECO:0000313" key="3">
    <source>
        <dbReference type="EMBL" id="CAG9994065.1"/>
    </source>
</evidence>
<dbReference type="SUPFAM" id="SSF56300">
    <property type="entry name" value="Metallo-dependent phosphatases"/>
    <property type="match status" value="1"/>
</dbReference>
<evidence type="ECO:0000256" key="1">
    <source>
        <dbReference type="SAM" id="MobiDB-lite"/>
    </source>
</evidence>
<evidence type="ECO:0000259" key="2">
    <source>
        <dbReference type="Pfam" id="PF00149"/>
    </source>
</evidence>
<dbReference type="Gene3D" id="3.60.21.10">
    <property type="match status" value="1"/>
</dbReference>
<dbReference type="InterPro" id="IPR051693">
    <property type="entry name" value="UPF0046_metallophosphoest"/>
</dbReference>
<sequence length="378" mass="41829">MVDQNHNTKLRRTRIVCISDTHNCTVKLPKGDILIHAGDITNQGSYSELSRAVKWLEEAKFEAKIVIAGNHDITLDEAFYDEHGLYFHNQNPQSHEDCLSLLTSSPSITYLNHTSQSIRLTSPDGPRTQFKVFGSPYSPRHGLWAFYYDAPISPSTYSDLPRIWDDIPLDADVVVTHTPSRTHCDETDERRATGCEALRRALWRVRPRLAVCGHIHDGRGAERVTWDLTSRNVAFAERSVARWTDPAPGMESSKISLVDLTGRRLTPSLANDGSRGDYRGRTSTSSTTTRTAATAVAGPVTLGSDVAVDAQVCRGTIGLGGDDPQSSRCDWEALGGRMGREETCIVNAAIMKSRYPHVGGKQFNKPIVVDLDLPVWED</sequence>
<proteinExistence type="predicted"/>
<keyword evidence="4" id="KW-1185">Reference proteome</keyword>
<reference evidence="4" key="1">
    <citation type="submission" date="2019-06" db="EMBL/GenBank/DDBJ databases">
        <authorList>
            <person name="Broberg M."/>
        </authorList>
    </citation>
    <scope>NUCLEOTIDE SEQUENCE [LARGE SCALE GENOMIC DNA]</scope>
</reference>
<dbReference type="OrthoDB" id="630188at2759"/>
<dbReference type="EMBL" id="CABFNO020001523">
    <property type="protein sequence ID" value="CAG9994065.1"/>
    <property type="molecule type" value="Genomic_DNA"/>
</dbReference>
<comment type="caution">
    <text evidence="3">The sequence shown here is derived from an EMBL/GenBank/DDBJ whole genome shotgun (WGS) entry which is preliminary data.</text>
</comment>
<protein>
    <recommendedName>
        <fullName evidence="2">Calcineurin-like phosphoesterase domain-containing protein</fullName>
    </recommendedName>
</protein>
<accession>A0A9N9Y5C6</accession>
<name>A0A9N9Y5C6_9HYPO</name>
<dbReference type="PANTHER" id="PTHR12905">
    <property type="entry name" value="METALLOPHOSPHOESTERASE"/>
    <property type="match status" value="1"/>
</dbReference>
<dbReference type="PANTHER" id="PTHR12905:SF16">
    <property type="entry name" value="SER_THR PROTEIN PHOSPHATASE FAMILY PROTEIN (AFU_ORTHOLOGUE AFUA_1G06000)"/>
    <property type="match status" value="1"/>
</dbReference>
<dbReference type="GO" id="GO:0016787">
    <property type="term" value="F:hydrolase activity"/>
    <property type="evidence" value="ECO:0007669"/>
    <property type="project" value="InterPro"/>
</dbReference>
<organism evidence="3 4">
    <name type="scientific">Clonostachys byssicola</name>
    <dbReference type="NCBI Taxonomy" id="160290"/>
    <lineage>
        <taxon>Eukaryota</taxon>
        <taxon>Fungi</taxon>
        <taxon>Dikarya</taxon>
        <taxon>Ascomycota</taxon>
        <taxon>Pezizomycotina</taxon>
        <taxon>Sordariomycetes</taxon>
        <taxon>Hypocreomycetidae</taxon>
        <taxon>Hypocreales</taxon>
        <taxon>Bionectriaceae</taxon>
        <taxon>Clonostachys</taxon>
    </lineage>
</organism>
<feature type="domain" description="Calcineurin-like phosphoesterase" evidence="2">
    <location>
        <begin position="14"/>
        <end position="217"/>
    </location>
</feature>
<evidence type="ECO:0000313" key="4">
    <source>
        <dbReference type="Proteomes" id="UP000754883"/>
    </source>
</evidence>
<dbReference type="CDD" id="cd07379">
    <property type="entry name" value="MPP_239FB"/>
    <property type="match status" value="1"/>
</dbReference>
<dbReference type="AlphaFoldDB" id="A0A9N9Y5C6"/>
<dbReference type="InterPro" id="IPR004843">
    <property type="entry name" value="Calcineurin-like_PHP"/>
</dbReference>
<feature type="region of interest" description="Disordered" evidence="1">
    <location>
        <begin position="266"/>
        <end position="291"/>
    </location>
</feature>
<feature type="compositionally biased region" description="Low complexity" evidence="1">
    <location>
        <begin position="281"/>
        <end position="291"/>
    </location>
</feature>
<dbReference type="InterPro" id="IPR029052">
    <property type="entry name" value="Metallo-depent_PP-like"/>
</dbReference>
<dbReference type="Pfam" id="PF00149">
    <property type="entry name" value="Metallophos"/>
    <property type="match status" value="1"/>
</dbReference>
<gene>
    <name evidence="3" type="ORF">CBYS24578_00004643</name>
</gene>
<dbReference type="Proteomes" id="UP000754883">
    <property type="component" value="Unassembled WGS sequence"/>
</dbReference>
<reference evidence="3 4" key="2">
    <citation type="submission" date="2021-10" db="EMBL/GenBank/DDBJ databases">
        <authorList>
            <person name="Piombo E."/>
        </authorList>
    </citation>
    <scope>NUCLEOTIDE SEQUENCE [LARGE SCALE GENOMIC DNA]</scope>
</reference>